<dbReference type="GeneID" id="6014925"/>
<gene>
    <name evidence="1" type="ORF">CC1G_04786</name>
</gene>
<reference evidence="1 2" key="1">
    <citation type="journal article" date="2010" name="Proc. Natl. Acad. Sci. U.S.A.">
        <title>Insights into evolution of multicellular fungi from the assembled chromosomes of the mushroom Coprinopsis cinerea (Coprinus cinereus).</title>
        <authorList>
            <person name="Stajich J.E."/>
            <person name="Wilke S.K."/>
            <person name="Ahren D."/>
            <person name="Au C.H."/>
            <person name="Birren B.W."/>
            <person name="Borodovsky M."/>
            <person name="Burns C."/>
            <person name="Canback B."/>
            <person name="Casselton L.A."/>
            <person name="Cheng C.K."/>
            <person name="Deng J."/>
            <person name="Dietrich F.S."/>
            <person name="Fargo D.C."/>
            <person name="Farman M.L."/>
            <person name="Gathman A.C."/>
            <person name="Goldberg J."/>
            <person name="Guigo R."/>
            <person name="Hoegger P.J."/>
            <person name="Hooker J.B."/>
            <person name="Huggins A."/>
            <person name="James T.Y."/>
            <person name="Kamada T."/>
            <person name="Kilaru S."/>
            <person name="Kodira C."/>
            <person name="Kues U."/>
            <person name="Kupfer D."/>
            <person name="Kwan H.S."/>
            <person name="Lomsadze A."/>
            <person name="Li W."/>
            <person name="Lilly W.W."/>
            <person name="Ma L.J."/>
            <person name="Mackey A.J."/>
            <person name="Manning G."/>
            <person name="Martin F."/>
            <person name="Muraguchi H."/>
            <person name="Natvig D.O."/>
            <person name="Palmerini H."/>
            <person name="Ramesh M.A."/>
            <person name="Rehmeyer C.J."/>
            <person name="Roe B.A."/>
            <person name="Shenoy N."/>
            <person name="Stanke M."/>
            <person name="Ter-Hovhannisyan V."/>
            <person name="Tunlid A."/>
            <person name="Velagapudi R."/>
            <person name="Vision T.J."/>
            <person name="Zeng Q."/>
            <person name="Zolan M.E."/>
            <person name="Pukkila P.J."/>
        </authorList>
    </citation>
    <scope>NUCLEOTIDE SEQUENCE [LARGE SCALE GENOMIC DNA]</scope>
    <source>
        <strain evidence="2">Okayama-7 / 130 / ATCC MYA-4618 / FGSC 9003</strain>
    </source>
</reference>
<dbReference type="OMA" id="YPINSHG"/>
<sequence length="504" mass="57374">MPTPDLPPEIWLEILEYFPPTFVPKMMGVNRFLFELGMNYKYEEVRLISDDKPSLRAFQQLGHQNIAKRVRHLYLRPAFLPGIDEDPSLPEATGCFDWLSSLKPSSLKSSKPPATITERILQVASRSLTNCTNLRELSIVIYDHVVTPSFAAFLDQIWDTVGESLQKLSIQTTAAKIPSLLSSISKQKGKIPNFNSFELVIMNSRFPLSSQQPMEATRTIEQFIMVFKENIHHISFSTLTTFDLAPLFQYLTNKLLPKLTKFELWFVMCHATLSNRANLSSFLQANSETLEHLVLQPRPKFDVFFPDHGIDILDRWLWEVSSAITLPNLHTLDVGTTATWKDDPQGWARGRVSLPMLVPDIAPTLRHLILRNYPFSIAEVKSVLEATNGVLLSLEIWVEIFSPKMLDSLANEWTPCLRDLTLAYCNIGTCATIPDATYSEMLAVRTQISSRRYPKWGLKRLRLGNRGSCGEIHVDRALSQAVKDTVTTNVEVYDEDKCFCYRSQ</sequence>
<proteinExistence type="predicted"/>
<comment type="caution">
    <text evidence="1">The sequence shown here is derived from an EMBL/GenBank/DDBJ whole genome shotgun (WGS) entry which is preliminary data.</text>
</comment>
<dbReference type="HOGENOM" id="CLU_028894_0_0_1"/>
<accession>A8P2K2</accession>
<protein>
    <recommendedName>
        <fullName evidence="3">F-box domain-containing protein</fullName>
    </recommendedName>
</protein>
<dbReference type="KEGG" id="cci:CC1G_04786"/>
<dbReference type="InParanoid" id="A8P2K2"/>
<evidence type="ECO:0000313" key="1">
    <source>
        <dbReference type="EMBL" id="EAU83530.2"/>
    </source>
</evidence>
<dbReference type="RefSeq" id="XP_001838342.2">
    <property type="nucleotide sequence ID" value="XM_001838290.2"/>
</dbReference>
<organism evidence="1 2">
    <name type="scientific">Coprinopsis cinerea (strain Okayama-7 / 130 / ATCC MYA-4618 / FGSC 9003)</name>
    <name type="common">Inky cap fungus</name>
    <name type="synonym">Hormographiella aspergillata</name>
    <dbReference type="NCBI Taxonomy" id="240176"/>
    <lineage>
        <taxon>Eukaryota</taxon>
        <taxon>Fungi</taxon>
        <taxon>Dikarya</taxon>
        <taxon>Basidiomycota</taxon>
        <taxon>Agaricomycotina</taxon>
        <taxon>Agaricomycetes</taxon>
        <taxon>Agaricomycetidae</taxon>
        <taxon>Agaricales</taxon>
        <taxon>Agaricineae</taxon>
        <taxon>Psathyrellaceae</taxon>
        <taxon>Coprinopsis</taxon>
    </lineage>
</organism>
<dbReference type="AlphaFoldDB" id="A8P2K2"/>
<dbReference type="VEuPathDB" id="FungiDB:CC1G_04786"/>
<evidence type="ECO:0008006" key="3">
    <source>
        <dbReference type="Google" id="ProtNLM"/>
    </source>
</evidence>
<dbReference type="eggNOG" id="ENOG502TKMY">
    <property type="taxonomic scope" value="Eukaryota"/>
</dbReference>
<evidence type="ECO:0000313" key="2">
    <source>
        <dbReference type="Proteomes" id="UP000001861"/>
    </source>
</evidence>
<dbReference type="Proteomes" id="UP000001861">
    <property type="component" value="Unassembled WGS sequence"/>
</dbReference>
<keyword evidence="2" id="KW-1185">Reference proteome</keyword>
<dbReference type="EMBL" id="AACS02000013">
    <property type="protein sequence ID" value="EAU83530.2"/>
    <property type="molecule type" value="Genomic_DNA"/>
</dbReference>
<dbReference type="SUPFAM" id="SSF52047">
    <property type="entry name" value="RNI-like"/>
    <property type="match status" value="1"/>
</dbReference>
<dbReference type="OrthoDB" id="3049838at2759"/>
<dbReference type="InterPro" id="IPR032675">
    <property type="entry name" value="LRR_dom_sf"/>
</dbReference>
<dbReference type="Gene3D" id="3.80.10.10">
    <property type="entry name" value="Ribonuclease Inhibitor"/>
    <property type="match status" value="1"/>
</dbReference>
<name>A8P2K2_COPC7</name>